<dbReference type="PANTHER" id="PTHR43422">
    <property type="entry name" value="THIAMINE THIAZOLE SYNTHASE"/>
    <property type="match status" value="1"/>
</dbReference>
<feature type="compositionally biased region" description="Polar residues" evidence="1">
    <location>
        <begin position="1"/>
        <end position="11"/>
    </location>
</feature>
<feature type="domain" description="FAD-binding" evidence="2">
    <location>
        <begin position="28"/>
        <end position="365"/>
    </location>
</feature>
<keyword evidence="3" id="KW-0560">Oxidoreductase</keyword>
<dbReference type="InterPro" id="IPR036188">
    <property type="entry name" value="FAD/NAD-bd_sf"/>
</dbReference>
<evidence type="ECO:0000313" key="3">
    <source>
        <dbReference type="EMBL" id="WTW60218.1"/>
    </source>
</evidence>
<dbReference type="Pfam" id="PF01494">
    <property type="entry name" value="FAD_binding_3"/>
    <property type="match status" value="1"/>
</dbReference>
<keyword evidence="3" id="KW-0503">Monooxygenase</keyword>
<dbReference type="GO" id="GO:0071949">
    <property type="term" value="F:FAD binding"/>
    <property type="evidence" value="ECO:0007669"/>
    <property type="project" value="InterPro"/>
</dbReference>
<reference evidence="3" key="1">
    <citation type="submission" date="2022-10" db="EMBL/GenBank/DDBJ databases">
        <title>The complete genomes of actinobacterial strains from the NBC collection.</title>
        <authorList>
            <person name="Joergensen T.S."/>
            <person name="Alvarez Arevalo M."/>
            <person name="Sterndorff E.B."/>
            <person name="Faurdal D."/>
            <person name="Vuksanovic O."/>
            <person name="Mourched A.-S."/>
            <person name="Charusanti P."/>
            <person name="Shaw S."/>
            <person name="Blin K."/>
            <person name="Weber T."/>
        </authorList>
    </citation>
    <scope>NUCLEOTIDE SEQUENCE</scope>
    <source>
        <strain evidence="3">NBC_00003</strain>
    </source>
</reference>
<dbReference type="SUPFAM" id="SSF51905">
    <property type="entry name" value="FAD/NAD(P)-binding domain"/>
    <property type="match status" value="1"/>
</dbReference>
<protein>
    <submittedName>
        <fullName evidence="3">FAD-dependent monooxygenase</fullName>
    </submittedName>
</protein>
<dbReference type="Gene3D" id="3.50.50.60">
    <property type="entry name" value="FAD/NAD(P)-binding domain"/>
    <property type="match status" value="1"/>
</dbReference>
<evidence type="ECO:0000259" key="2">
    <source>
        <dbReference type="Pfam" id="PF01494"/>
    </source>
</evidence>
<organism evidence="3">
    <name type="scientific">Streptomyces sp. NBC_00003</name>
    <dbReference type="NCBI Taxonomy" id="2903608"/>
    <lineage>
        <taxon>Bacteria</taxon>
        <taxon>Bacillati</taxon>
        <taxon>Actinomycetota</taxon>
        <taxon>Actinomycetes</taxon>
        <taxon>Kitasatosporales</taxon>
        <taxon>Streptomycetaceae</taxon>
        <taxon>Streptomyces</taxon>
    </lineage>
</organism>
<dbReference type="InterPro" id="IPR002938">
    <property type="entry name" value="FAD-bd"/>
</dbReference>
<dbReference type="AlphaFoldDB" id="A0AAU2UZ42"/>
<dbReference type="EMBL" id="CP108318">
    <property type="protein sequence ID" value="WTW60218.1"/>
    <property type="molecule type" value="Genomic_DNA"/>
</dbReference>
<evidence type="ECO:0000256" key="1">
    <source>
        <dbReference type="SAM" id="MobiDB-lite"/>
    </source>
</evidence>
<sequence length="486" mass="51679">MNTPDSTTSGPSHRPDGTASVPPRKGRAVIVGGGLAGMLSAAALDGHCDEITVIEQDTLPTGPQPRKCLPQARHGHMLWCGGAEAMERLVPGVMEDWLARGAHRIPLTSGMVGLSAQGWFRRWRDSHYLISCGRDLLDWAVRERVTARPSVSVLQRTRVLSLTGGPGRITGVLVRTQDGLERVVEADLVVDAGGRGSRAQQWLTELGVPLAKEEVVDAGTVYASRLFRSPAGNEPFPVVSLHADVHAPVPGRTATLLPIEDRQWLITLSGTRGGRPTGDNEAFVPFALGARHTVVGELIAEAEPLSEVSTYANTANRRRYFEKVSHWPEGFVAVGDAVAVSNPVYGHGMSVAAQSALALRKEVAARGLTARGLARRIQRAVARPVGMAWILSAGQDAFYPGAAAHRPGPAERALSRYVGRLTYTATGNYTVATALTEVMTLSGPATGLLRPRVLLAALAGPGKPQLTAPPLTERELALAQSPQKTS</sequence>
<name>A0AAU2UZ42_9ACTN</name>
<feature type="region of interest" description="Disordered" evidence="1">
    <location>
        <begin position="1"/>
        <end position="25"/>
    </location>
</feature>
<gene>
    <name evidence="3" type="ORF">OG549_05940</name>
</gene>
<dbReference type="PANTHER" id="PTHR43422:SF3">
    <property type="entry name" value="THIAMINE THIAZOLE SYNTHASE"/>
    <property type="match status" value="1"/>
</dbReference>
<proteinExistence type="predicted"/>
<accession>A0AAU2UZ42</accession>
<dbReference type="GO" id="GO:0004497">
    <property type="term" value="F:monooxygenase activity"/>
    <property type="evidence" value="ECO:0007669"/>
    <property type="project" value="UniProtKB-KW"/>
</dbReference>